<protein>
    <submittedName>
        <fullName evidence="1">Uncharacterized protein</fullName>
    </submittedName>
</protein>
<comment type="caution">
    <text evidence="1">The sequence shown here is derived from an EMBL/GenBank/DDBJ whole genome shotgun (WGS) entry which is preliminary data.</text>
</comment>
<evidence type="ECO:0000313" key="2">
    <source>
        <dbReference type="Proteomes" id="UP001241377"/>
    </source>
</evidence>
<dbReference type="EMBL" id="JASBWR010000094">
    <property type="protein sequence ID" value="KAJ9096249.1"/>
    <property type="molecule type" value="Genomic_DNA"/>
</dbReference>
<evidence type="ECO:0000313" key="1">
    <source>
        <dbReference type="EMBL" id="KAJ9096249.1"/>
    </source>
</evidence>
<proteinExistence type="predicted"/>
<sequence length="211" mass="24376">MPTALIDVDKHLFEPIVKPGYADLDQKRIQSSPYTEIDHLLNLDDLQFEYRAIALALQSFEITSQRYAFDPYDDSFNIQQIWQLAHEYAIKLGKSLPTTEIYVIAFRSQLHTETQQSEERREYLGQVDKASHQEANLSGGLLKYWFGTPEDTLGRNLATCWWRSKEDAKAGGGGKAHRQGMAKVKGWFGHWQVEEYRVVFGADRYSIERIN</sequence>
<name>A0ACC2VA66_9TREE</name>
<gene>
    <name evidence="1" type="ORF">QFC19_007213</name>
</gene>
<reference evidence="1" key="1">
    <citation type="submission" date="2023-04" db="EMBL/GenBank/DDBJ databases">
        <title>Draft Genome sequencing of Naganishia species isolated from polar environments using Oxford Nanopore Technology.</title>
        <authorList>
            <person name="Leo P."/>
            <person name="Venkateswaran K."/>
        </authorList>
    </citation>
    <scope>NUCLEOTIDE SEQUENCE</scope>
    <source>
        <strain evidence="1">MNA-CCFEE 5261</strain>
    </source>
</reference>
<organism evidence="1 2">
    <name type="scientific">Naganishia cerealis</name>
    <dbReference type="NCBI Taxonomy" id="610337"/>
    <lineage>
        <taxon>Eukaryota</taxon>
        <taxon>Fungi</taxon>
        <taxon>Dikarya</taxon>
        <taxon>Basidiomycota</taxon>
        <taxon>Agaricomycotina</taxon>
        <taxon>Tremellomycetes</taxon>
        <taxon>Filobasidiales</taxon>
        <taxon>Filobasidiaceae</taxon>
        <taxon>Naganishia</taxon>
    </lineage>
</organism>
<accession>A0ACC2VA66</accession>
<keyword evidence="2" id="KW-1185">Reference proteome</keyword>
<dbReference type="Proteomes" id="UP001241377">
    <property type="component" value="Unassembled WGS sequence"/>
</dbReference>